<keyword evidence="2" id="KW-1185">Reference proteome</keyword>
<dbReference type="EMBL" id="VWNA01000001">
    <property type="protein sequence ID" value="MQT13644.1"/>
    <property type="molecule type" value="Genomic_DNA"/>
</dbReference>
<name>A0A6A7Y3F4_9HYPH</name>
<evidence type="ECO:0000313" key="1">
    <source>
        <dbReference type="EMBL" id="MQT13644.1"/>
    </source>
</evidence>
<protein>
    <submittedName>
        <fullName evidence="1">DUF1320 domain-containing protein</fullName>
    </submittedName>
</protein>
<dbReference type="InterPro" id="IPR009752">
    <property type="entry name" value="Phage_Mu_GpJ"/>
</dbReference>
<reference evidence="1 2" key="1">
    <citation type="submission" date="2019-09" db="EMBL/GenBank/DDBJ databases">
        <title>Segnochrobactrum spirostomi gen. nov., sp. nov., isolated from the ciliate Spirostomum cf. yagiui and description of a novel family, Segnochrobactraceae fam. nov. within the order Rhizobiales of the class Alphaproteobacteria.</title>
        <authorList>
            <person name="Akter S."/>
            <person name="Shazib S.U.A."/>
            <person name="Shin M.K."/>
        </authorList>
    </citation>
    <scope>NUCLEOTIDE SEQUENCE [LARGE SCALE GENOMIC DNA]</scope>
    <source>
        <strain evidence="1 2">Sp-1</strain>
    </source>
</reference>
<dbReference type="RefSeq" id="WP_153482642.1">
    <property type="nucleotide sequence ID" value="NZ_VWNA01000001.1"/>
</dbReference>
<dbReference type="AlphaFoldDB" id="A0A6A7Y3F4"/>
<accession>A0A6A7Y3F4</accession>
<gene>
    <name evidence="1" type="ORF">F0357_13540</name>
</gene>
<dbReference type="Proteomes" id="UP000332515">
    <property type="component" value="Unassembled WGS sequence"/>
</dbReference>
<sequence>MYATLADIVDRAGEDEILAIADRDRDGVADPAVVAAAIAFAAQTIDSYVGVRYALPLAPVPAIVTAWSVSIARYVLHRDGAPDHVVRDYQGALQALRDAAAGRLALPDVAGIKADATAGAVRAESDPPAFTRERLVGWL</sequence>
<organism evidence="1 2">
    <name type="scientific">Segnochrobactrum spirostomi</name>
    <dbReference type="NCBI Taxonomy" id="2608987"/>
    <lineage>
        <taxon>Bacteria</taxon>
        <taxon>Pseudomonadati</taxon>
        <taxon>Pseudomonadota</taxon>
        <taxon>Alphaproteobacteria</taxon>
        <taxon>Hyphomicrobiales</taxon>
        <taxon>Segnochrobactraceae</taxon>
        <taxon>Segnochrobactrum</taxon>
    </lineage>
</organism>
<proteinExistence type="predicted"/>
<comment type="caution">
    <text evidence="1">The sequence shown here is derived from an EMBL/GenBank/DDBJ whole genome shotgun (WGS) entry which is preliminary data.</text>
</comment>
<evidence type="ECO:0000313" key="2">
    <source>
        <dbReference type="Proteomes" id="UP000332515"/>
    </source>
</evidence>
<dbReference type="Pfam" id="PF07030">
    <property type="entry name" value="Phage_Mu_Gp36"/>
    <property type="match status" value="1"/>
</dbReference>